<feature type="domain" description="6-phosphogluconate dehydrogenase NADP-binding" evidence="5">
    <location>
        <begin position="9"/>
        <end position="168"/>
    </location>
</feature>
<evidence type="ECO:0000313" key="7">
    <source>
        <dbReference type="EMBL" id="POH27580.1"/>
    </source>
</evidence>
<dbReference type="InterPro" id="IPR013328">
    <property type="entry name" value="6PGD_dom2"/>
</dbReference>
<dbReference type="SUPFAM" id="SSF48179">
    <property type="entry name" value="6-phosphogluconate dehydrogenase C-terminal domain-like"/>
    <property type="match status" value="1"/>
</dbReference>
<comment type="similarity">
    <text evidence="1">Belongs to the HIBADH-related family.</text>
</comment>
<organism evidence="7 8">
    <name type="scientific">Sinorhizobium americanum</name>
    <dbReference type="NCBI Taxonomy" id="194963"/>
    <lineage>
        <taxon>Bacteria</taxon>
        <taxon>Pseudomonadati</taxon>
        <taxon>Pseudomonadota</taxon>
        <taxon>Alphaproteobacteria</taxon>
        <taxon>Hyphomicrobiales</taxon>
        <taxon>Rhizobiaceae</taxon>
        <taxon>Sinorhizobium/Ensifer group</taxon>
        <taxon>Sinorhizobium</taxon>
    </lineage>
</organism>
<dbReference type="InterPro" id="IPR015815">
    <property type="entry name" value="HIBADH-related"/>
</dbReference>
<dbReference type="SUPFAM" id="SSF51735">
    <property type="entry name" value="NAD(P)-binding Rossmann-fold domains"/>
    <property type="match status" value="1"/>
</dbReference>
<protein>
    <submittedName>
        <fullName evidence="7">3-hydroxyisobutyrate dehydrogenase</fullName>
    </submittedName>
</protein>
<keyword evidence="3" id="KW-0520">NAD</keyword>
<sequence length="299" mass="31723">MEANMTKANVGFIGLGLMGQGMAANILKKGWPLSVMAHRNRAPVETLVAEGAKEVRTPREMAEHCEVIVLCVTGSPEVLAVVEGADGIAAAGRPLTIVDCSTSDPSVTTKLAADLAPRRITLVDAPLSRTPADAAAGTLDIMVGGADEDVRRVWPVLECFAGRIIHTGPTGTGHTMKLLNNFLSMGYAALYSEALMLGRKAGLEPEIFDSVIRGGRMDCPFYQTFFRWVLERDPNAHKFAIRNGFKDMSYLAAFANAAGVANPIGAAVRNAFAQAVGAGRGEDYVPMLSDFVAEANGVK</sequence>
<dbReference type="AlphaFoldDB" id="A0A2S3YJP1"/>
<reference evidence="7 8" key="1">
    <citation type="journal article" date="2014" name="Syst. Appl. Microbiol.">
        <title>Microsymbionts of Phaseolus vulgaris in acid and alkaline soils of Mexico.</title>
        <authorList>
            <person name="Verastegui-Valdes M.M."/>
            <person name="Zhang Y.J."/>
            <person name="Rivera-Orduna F.N."/>
            <person name="Cheng H.P."/>
            <person name="Sui X.H."/>
            <person name="Wang E.T."/>
        </authorList>
    </citation>
    <scope>NUCLEOTIDE SEQUENCE [LARGE SCALE GENOMIC DNA]</scope>
    <source>
        <strain evidence="7 8">FG01</strain>
    </source>
</reference>
<dbReference type="InterPro" id="IPR029154">
    <property type="entry name" value="HIBADH-like_NADP-bd"/>
</dbReference>
<dbReference type="PROSITE" id="PS00895">
    <property type="entry name" value="3_HYDROXYISOBUT_DH"/>
    <property type="match status" value="1"/>
</dbReference>
<evidence type="ECO:0000256" key="4">
    <source>
        <dbReference type="PIRSR" id="PIRSR000103-1"/>
    </source>
</evidence>
<dbReference type="PANTHER" id="PTHR43060:SF15">
    <property type="entry name" value="3-HYDROXYISOBUTYRATE DEHYDROGENASE-LIKE 1, MITOCHONDRIAL-RELATED"/>
    <property type="match status" value="1"/>
</dbReference>
<dbReference type="EMBL" id="LODU01000058">
    <property type="protein sequence ID" value="POH27580.1"/>
    <property type="molecule type" value="Genomic_DNA"/>
</dbReference>
<dbReference type="InterPro" id="IPR006115">
    <property type="entry name" value="6PGDH_NADP-bd"/>
</dbReference>
<name>A0A2S3YJP1_9HYPH</name>
<keyword evidence="2" id="KW-0560">Oxidoreductase</keyword>
<dbReference type="GO" id="GO:0051287">
    <property type="term" value="F:NAD binding"/>
    <property type="evidence" value="ECO:0007669"/>
    <property type="project" value="InterPro"/>
</dbReference>
<evidence type="ECO:0000256" key="2">
    <source>
        <dbReference type="ARBA" id="ARBA00023002"/>
    </source>
</evidence>
<dbReference type="InterPro" id="IPR008927">
    <property type="entry name" value="6-PGluconate_DH-like_C_sf"/>
</dbReference>
<evidence type="ECO:0000313" key="8">
    <source>
        <dbReference type="Proteomes" id="UP000237511"/>
    </source>
</evidence>
<dbReference type="GO" id="GO:0016054">
    <property type="term" value="P:organic acid catabolic process"/>
    <property type="evidence" value="ECO:0007669"/>
    <property type="project" value="UniProtKB-ARBA"/>
</dbReference>
<dbReference type="GO" id="GO:0050661">
    <property type="term" value="F:NADP binding"/>
    <property type="evidence" value="ECO:0007669"/>
    <property type="project" value="InterPro"/>
</dbReference>
<evidence type="ECO:0000259" key="6">
    <source>
        <dbReference type="Pfam" id="PF14833"/>
    </source>
</evidence>
<evidence type="ECO:0000256" key="3">
    <source>
        <dbReference type="ARBA" id="ARBA00023027"/>
    </source>
</evidence>
<comment type="caution">
    <text evidence="7">The sequence shown here is derived from an EMBL/GenBank/DDBJ whole genome shotgun (WGS) entry which is preliminary data.</text>
</comment>
<feature type="domain" description="3-hydroxyisobutyrate dehydrogenase-like NAD-binding" evidence="6">
    <location>
        <begin position="171"/>
        <end position="283"/>
    </location>
</feature>
<feature type="active site" evidence="4">
    <location>
        <position position="177"/>
    </location>
</feature>
<dbReference type="InterPro" id="IPR002204">
    <property type="entry name" value="3-OH-isobutyrate_DH-rel_CS"/>
</dbReference>
<dbReference type="Pfam" id="PF03446">
    <property type="entry name" value="NAD_binding_2"/>
    <property type="match status" value="1"/>
</dbReference>
<dbReference type="Gene3D" id="3.40.50.720">
    <property type="entry name" value="NAD(P)-binding Rossmann-like Domain"/>
    <property type="match status" value="1"/>
</dbReference>
<dbReference type="PIRSF" id="PIRSF000103">
    <property type="entry name" value="HIBADH"/>
    <property type="match status" value="1"/>
</dbReference>
<dbReference type="Gene3D" id="1.10.1040.10">
    <property type="entry name" value="N-(1-d-carboxylethyl)-l-norvaline Dehydrogenase, domain 2"/>
    <property type="match status" value="1"/>
</dbReference>
<proteinExistence type="inferred from homology"/>
<dbReference type="Proteomes" id="UP000237511">
    <property type="component" value="Unassembled WGS sequence"/>
</dbReference>
<dbReference type="Pfam" id="PF14833">
    <property type="entry name" value="NAD_binding_11"/>
    <property type="match status" value="1"/>
</dbReference>
<accession>A0A2S3YJP1</accession>
<gene>
    <name evidence="7" type="ORF">ATY31_20995</name>
</gene>
<evidence type="ECO:0000259" key="5">
    <source>
        <dbReference type="Pfam" id="PF03446"/>
    </source>
</evidence>
<dbReference type="GO" id="GO:0016491">
    <property type="term" value="F:oxidoreductase activity"/>
    <property type="evidence" value="ECO:0007669"/>
    <property type="project" value="UniProtKB-KW"/>
</dbReference>
<dbReference type="InterPro" id="IPR036291">
    <property type="entry name" value="NAD(P)-bd_dom_sf"/>
</dbReference>
<evidence type="ECO:0000256" key="1">
    <source>
        <dbReference type="ARBA" id="ARBA00009080"/>
    </source>
</evidence>
<dbReference type="PANTHER" id="PTHR43060">
    <property type="entry name" value="3-HYDROXYISOBUTYRATE DEHYDROGENASE-LIKE 1, MITOCHONDRIAL-RELATED"/>
    <property type="match status" value="1"/>
</dbReference>